<dbReference type="NCBIfam" id="TIGR01974">
    <property type="entry name" value="NDH_I_L"/>
    <property type="match status" value="1"/>
</dbReference>
<keyword evidence="3 6" id="KW-1133">Transmembrane helix</keyword>
<feature type="transmembrane region" description="Helical" evidence="6">
    <location>
        <begin position="146"/>
        <end position="163"/>
    </location>
</feature>
<feature type="domain" description="NADH:quinone oxidoreductase/Mrp antiporter transmembrane" evidence="7">
    <location>
        <begin position="100"/>
        <end position="410"/>
    </location>
</feature>
<feature type="transmembrane region" description="Helical" evidence="6">
    <location>
        <begin position="395"/>
        <end position="415"/>
    </location>
</feature>
<accession>A0A6J7PWA0</accession>
<evidence type="ECO:0000259" key="7">
    <source>
        <dbReference type="Pfam" id="PF00361"/>
    </source>
</evidence>
<feature type="transmembrane region" description="Helical" evidence="6">
    <location>
        <begin position="291"/>
        <end position="313"/>
    </location>
</feature>
<feature type="transmembrane region" description="Helical" evidence="6">
    <location>
        <begin position="83"/>
        <end position="100"/>
    </location>
</feature>
<dbReference type="InterPro" id="IPR001516">
    <property type="entry name" value="Proton_antipo_N"/>
</dbReference>
<feature type="transmembrane region" description="Helical" evidence="6">
    <location>
        <begin position="106"/>
        <end position="125"/>
    </location>
</feature>
<dbReference type="InterPro" id="IPR001750">
    <property type="entry name" value="ND/Mrp_TM"/>
</dbReference>
<dbReference type="AlphaFoldDB" id="A0A6J7PWA0"/>
<gene>
    <name evidence="9" type="ORF">UFOPK3954_02234</name>
</gene>
<organism evidence="9">
    <name type="scientific">freshwater metagenome</name>
    <dbReference type="NCBI Taxonomy" id="449393"/>
    <lineage>
        <taxon>unclassified sequences</taxon>
        <taxon>metagenomes</taxon>
        <taxon>ecological metagenomes</taxon>
    </lineage>
</organism>
<feature type="transmembrane region" description="Helical" evidence="6">
    <location>
        <begin position="266"/>
        <end position="284"/>
    </location>
</feature>
<feature type="transmembrane region" description="Helical" evidence="6">
    <location>
        <begin position="232"/>
        <end position="254"/>
    </location>
</feature>
<proteinExistence type="predicted"/>
<feature type="transmembrane region" description="Helical" evidence="6">
    <location>
        <begin position="624"/>
        <end position="643"/>
    </location>
</feature>
<feature type="domain" description="NADH-Ubiquinone oxidoreductase (complex I) chain 5 N-terminal" evidence="8">
    <location>
        <begin position="34"/>
        <end position="84"/>
    </location>
</feature>
<keyword evidence="4 6" id="KW-0472">Membrane</keyword>
<dbReference type="Pfam" id="PF00361">
    <property type="entry name" value="Proton_antipo_M"/>
    <property type="match status" value="1"/>
</dbReference>
<sequence>MLGSLFFAAGAALQWIQYTDGENYVAAVRKSWVWWQSGGIEIGLGQQIDGLSVMVLLLVAFISTLVQIYSLEYLKGDRRYTHFFASLTLFSAGMLVMVLAENMVQLILGWEIMGLCSFMLIGHWWEEKANSRASLKAFFTVRTGDIGLLVGTAIVGLSAQKWINANGLQDQYSGFSIEGICRWALAGDSQYKSVLTWGAVALFIACIGKSGQFPLHTWLPDAMAGPTPVSSLLHSSTMVVAGVFLVARLYPVFFEGLRILDTNVNLIAVIGGITIIVAALLAFVQTDIKKVLAYSTVSQLGYMMMGLGVGAWTPAVFHIWTHAFFKCCLFLCAGSIAHSGSHHSFDMKKDMGGLWRKMPVTFATWTISSMALAGVPFFAGWYSKDEIIDIAGGNQYWVFFAIGLAGAFLTTAYMTRATYLTFFGKARGAAAGIHEEDHSDAHAPAPAAHGAADAHDVHDAHDAHDSHAGPHESPWLIKGPLVILATLAIVAGLINAPAFKIFKFEEWVEPKAMPVSLTGETIHEGSARGITVGAFGLRTSSEGESESEPVPAEGDGHSPTEGESGAEEHSEGEEHSAGYPGSAIEEGHLTGDCGTPGFVPAAGTTCYAPGVIHHEFKWVKALPAFLLVVLGFIISSAVCVTLYGKKRRPLAGLTERNIIARGLYKFLWNRYYLDALYEGVIVRGIAHPLARAMYWLNQNVFDGIVNGAGRSGRKVGEITYKYVDQGLVDSAVNGSGAAARGTGTALRPTQSGKVSQYGALLFAAAALAALILVLVNS</sequence>
<name>A0A6J7PWA0_9ZZZZ</name>
<evidence type="ECO:0000256" key="6">
    <source>
        <dbReference type="SAM" id="Phobius"/>
    </source>
</evidence>
<comment type="subcellular location">
    <subcellularLocation>
        <location evidence="1">Membrane</location>
        <topology evidence="1">Multi-pass membrane protein</topology>
    </subcellularLocation>
</comment>
<feature type="transmembrane region" description="Helical" evidence="6">
    <location>
        <begin position="360"/>
        <end position="383"/>
    </location>
</feature>
<evidence type="ECO:0000256" key="3">
    <source>
        <dbReference type="ARBA" id="ARBA00022989"/>
    </source>
</evidence>
<evidence type="ECO:0000256" key="4">
    <source>
        <dbReference type="ARBA" id="ARBA00023136"/>
    </source>
</evidence>
<dbReference type="GO" id="GO:0008137">
    <property type="term" value="F:NADH dehydrogenase (ubiquinone) activity"/>
    <property type="evidence" value="ECO:0007669"/>
    <property type="project" value="InterPro"/>
</dbReference>
<dbReference type="PANTHER" id="PTHR42829">
    <property type="entry name" value="NADH-UBIQUINONE OXIDOREDUCTASE CHAIN 5"/>
    <property type="match status" value="1"/>
</dbReference>
<dbReference type="InterPro" id="IPR018393">
    <property type="entry name" value="NADHpl_OxRdtase_5_subgr"/>
</dbReference>
<dbReference type="PANTHER" id="PTHR42829:SF2">
    <property type="entry name" value="NADH-UBIQUINONE OXIDOREDUCTASE CHAIN 5"/>
    <property type="match status" value="1"/>
</dbReference>
<dbReference type="Gene3D" id="1.20.5.2700">
    <property type="match status" value="2"/>
</dbReference>
<feature type="region of interest" description="Disordered" evidence="5">
    <location>
        <begin position="539"/>
        <end position="583"/>
    </location>
</feature>
<evidence type="ECO:0000313" key="9">
    <source>
        <dbReference type="EMBL" id="CAB5009498.1"/>
    </source>
</evidence>
<feature type="compositionally biased region" description="Low complexity" evidence="5">
    <location>
        <begin position="442"/>
        <end position="451"/>
    </location>
</feature>
<feature type="transmembrane region" description="Helical" evidence="6">
    <location>
        <begin position="194"/>
        <end position="211"/>
    </location>
</feature>
<feature type="compositionally biased region" description="Basic and acidic residues" evidence="5">
    <location>
        <begin position="452"/>
        <end position="470"/>
    </location>
</feature>
<reference evidence="9" key="1">
    <citation type="submission" date="2020-05" db="EMBL/GenBank/DDBJ databases">
        <authorList>
            <person name="Chiriac C."/>
            <person name="Salcher M."/>
            <person name="Ghai R."/>
            <person name="Kavagutti S V."/>
        </authorList>
    </citation>
    <scope>NUCLEOTIDE SEQUENCE</scope>
</reference>
<keyword evidence="2 6" id="KW-0812">Transmembrane</keyword>
<evidence type="ECO:0000256" key="2">
    <source>
        <dbReference type="ARBA" id="ARBA00022692"/>
    </source>
</evidence>
<dbReference type="InterPro" id="IPR003945">
    <property type="entry name" value="NU5C-like"/>
</dbReference>
<dbReference type="GO" id="GO:0016020">
    <property type="term" value="C:membrane"/>
    <property type="evidence" value="ECO:0007669"/>
    <property type="project" value="UniProtKB-SubCell"/>
</dbReference>
<evidence type="ECO:0000256" key="5">
    <source>
        <dbReference type="SAM" id="MobiDB-lite"/>
    </source>
</evidence>
<dbReference type="GO" id="GO:0015990">
    <property type="term" value="P:electron transport coupled proton transport"/>
    <property type="evidence" value="ECO:0007669"/>
    <property type="project" value="TreeGrafter"/>
</dbReference>
<dbReference type="GO" id="GO:0003954">
    <property type="term" value="F:NADH dehydrogenase activity"/>
    <property type="evidence" value="ECO:0007669"/>
    <property type="project" value="TreeGrafter"/>
</dbReference>
<feature type="transmembrane region" description="Helical" evidence="6">
    <location>
        <begin position="481"/>
        <end position="502"/>
    </location>
</feature>
<feature type="transmembrane region" description="Helical" evidence="6">
    <location>
        <begin position="51"/>
        <end position="71"/>
    </location>
</feature>
<dbReference type="GO" id="GO:0042773">
    <property type="term" value="P:ATP synthesis coupled electron transport"/>
    <property type="evidence" value="ECO:0007669"/>
    <property type="project" value="InterPro"/>
</dbReference>
<dbReference type="PRINTS" id="PR01434">
    <property type="entry name" value="NADHDHGNASE5"/>
</dbReference>
<feature type="transmembrane region" description="Helical" evidence="6">
    <location>
        <begin position="757"/>
        <end position="775"/>
    </location>
</feature>
<evidence type="ECO:0000256" key="1">
    <source>
        <dbReference type="ARBA" id="ARBA00004141"/>
    </source>
</evidence>
<dbReference type="EMBL" id="CAFBON010000317">
    <property type="protein sequence ID" value="CAB5009498.1"/>
    <property type="molecule type" value="Genomic_DNA"/>
</dbReference>
<feature type="region of interest" description="Disordered" evidence="5">
    <location>
        <begin position="435"/>
        <end position="471"/>
    </location>
</feature>
<feature type="compositionally biased region" description="Basic and acidic residues" evidence="5">
    <location>
        <begin position="554"/>
        <end position="576"/>
    </location>
</feature>
<protein>
    <submittedName>
        <fullName evidence="9">Unannotated protein</fullName>
    </submittedName>
</protein>
<dbReference type="Pfam" id="PF00662">
    <property type="entry name" value="Proton_antipo_N"/>
    <property type="match status" value="1"/>
</dbReference>
<evidence type="ECO:0000259" key="8">
    <source>
        <dbReference type="Pfam" id="PF00662"/>
    </source>
</evidence>